<feature type="domain" description="Multidrug resistance protein MdtA-like barrel-sandwich hybrid" evidence="8">
    <location>
        <begin position="141"/>
        <end position="340"/>
    </location>
</feature>
<evidence type="ECO:0000256" key="5">
    <source>
        <dbReference type="SAM" id="Coils"/>
    </source>
</evidence>
<dbReference type="InterPro" id="IPR058625">
    <property type="entry name" value="MdtA-like_BSH"/>
</dbReference>
<evidence type="ECO:0008006" key="12">
    <source>
        <dbReference type="Google" id="ProtNLM"/>
    </source>
</evidence>
<feature type="region of interest" description="Disordered" evidence="6">
    <location>
        <begin position="1"/>
        <end position="95"/>
    </location>
</feature>
<keyword evidence="2 7" id="KW-0812">Transmembrane</keyword>
<dbReference type="Pfam" id="PF25917">
    <property type="entry name" value="BSH_RND"/>
    <property type="match status" value="1"/>
</dbReference>
<accession>A0A8B2NID1</accession>
<reference evidence="10 11" key="1">
    <citation type="submission" date="2018-05" db="EMBL/GenBank/DDBJ databases">
        <title>Acuticoccus sediminis sp. nov., isolated from deep-sea sediment of Indian Ocean.</title>
        <authorList>
            <person name="Liu X."/>
            <person name="Lai Q."/>
            <person name="Du Y."/>
            <person name="Sun F."/>
            <person name="Zhang X."/>
            <person name="Wang S."/>
            <person name="Shao Z."/>
        </authorList>
    </citation>
    <scope>NUCLEOTIDE SEQUENCE [LARGE SCALE GENOMIC DNA]</scope>
    <source>
        <strain evidence="10 11">PTG4-2</strain>
    </source>
</reference>
<feature type="domain" description="p-hydroxybenzoic acid efflux pump subunit AaeA-like beta-barrel" evidence="9">
    <location>
        <begin position="344"/>
        <end position="433"/>
    </location>
</feature>
<organism evidence="10 11">
    <name type="scientific">Acuticoccus sediminis</name>
    <dbReference type="NCBI Taxonomy" id="2184697"/>
    <lineage>
        <taxon>Bacteria</taxon>
        <taxon>Pseudomonadati</taxon>
        <taxon>Pseudomonadota</taxon>
        <taxon>Alphaproteobacteria</taxon>
        <taxon>Hyphomicrobiales</taxon>
        <taxon>Amorphaceae</taxon>
        <taxon>Acuticoccus</taxon>
    </lineage>
</organism>
<dbReference type="Gene3D" id="2.40.50.100">
    <property type="match status" value="1"/>
</dbReference>
<dbReference type="Gene3D" id="2.40.30.170">
    <property type="match status" value="1"/>
</dbReference>
<keyword evidence="3 7" id="KW-1133">Transmembrane helix</keyword>
<dbReference type="InterPro" id="IPR050739">
    <property type="entry name" value="MFP"/>
</dbReference>
<dbReference type="OrthoDB" id="9811754at2"/>
<dbReference type="Proteomes" id="UP000249590">
    <property type="component" value="Unassembled WGS sequence"/>
</dbReference>
<dbReference type="SUPFAM" id="SSF111369">
    <property type="entry name" value="HlyD-like secretion proteins"/>
    <property type="match status" value="2"/>
</dbReference>
<dbReference type="GO" id="GO:0055085">
    <property type="term" value="P:transmembrane transport"/>
    <property type="evidence" value="ECO:0007669"/>
    <property type="project" value="InterPro"/>
</dbReference>
<dbReference type="Pfam" id="PF25963">
    <property type="entry name" value="Beta-barrel_AAEA"/>
    <property type="match status" value="1"/>
</dbReference>
<evidence type="ECO:0000256" key="2">
    <source>
        <dbReference type="ARBA" id="ARBA00022692"/>
    </source>
</evidence>
<evidence type="ECO:0000313" key="10">
    <source>
        <dbReference type="EMBL" id="RAH99294.1"/>
    </source>
</evidence>
<evidence type="ECO:0000259" key="8">
    <source>
        <dbReference type="Pfam" id="PF25917"/>
    </source>
</evidence>
<dbReference type="AlphaFoldDB" id="A0A8B2NID1"/>
<evidence type="ECO:0000256" key="4">
    <source>
        <dbReference type="ARBA" id="ARBA00023136"/>
    </source>
</evidence>
<dbReference type="PANTHER" id="PTHR30386:SF26">
    <property type="entry name" value="TRANSPORT PROTEIN COMB"/>
    <property type="match status" value="1"/>
</dbReference>
<evidence type="ECO:0000313" key="11">
    <source>
        <dbReference type="Proteomes" id="UP000249590"/>
    </source>
</evidence>
<feature type="compositionally biased region" description="Pro residues" evidence="6">
    <location>
        <begin position="37"/>
        <end position="47"/>
    </location>
</feature>
<keyword evidence="5" id="KW-0175">Coiled coil</keyword>
<feature type="transmembrane region" description="Helical" evidence="7">
    <location>
        <begin position="103"/>
        <end position="124"/>
    </location>
</feature>
<dbReference type="PANTHER" id="PTHR30386">
    <property type="entry name" value="MEMBRANE FUSION SUBUNIT OF EMRAB-TOLC MULTIDRUG EFFLUX PUMP"/>
    <property type="match status" value="1"/>
</dbReference>
<dbReference type="RefSeq" id="WP_111349419.1">
    <property type="nucleotide sequence ID" value="NZ_QHHQ01000005.1"/>
</dbReference>
<dbReference type="Gene3D" id="1.10.287.470">
    <property type="entry name" value="Helix hairpin bin"/>
    <property type="match status" value="1"/>
</dbReference>
<keyword evidence="4 7" id="KW-0472">Membrane</keyword>
<feature type="compositionally biased region" description="Basic and acidic residues" evidence="6">
    <location>
        <begin position="1"/>
        <end position="24"/>
    </location>
</feature>
<comment type="subcellular location">
    <subcellularLocation>
        <location evidence="1">Membrane</location>
        <topology evidence="1">Single-pass membrane protein</topology>
    </subcellularLocation>
</comment>
<evidence type="ECO:0000256" key="7">
    <source>
        <dbReference type="SAM" id="Phobius"/>
    </source>
</evidence>
<gene>
    <name evidence="10" type="ORF">DLJ53_22415</name>
</gene>
<evidence type="ECO:0000256" key="3">
    <source>
        <dbReference type="ARBA" id="ARBA00022989"/>
    </source>
</evidence>
<evidence type="ECO:0000256" key="6">
    <source>
        <dbReference type="SAM" id="MobiDB-lite"/>
    </source>
</evidence>
<keyword evidence="11" id="KW-1185">Reference proteome</keyword>
<protein>
    <recommendedName>
        <fullName evidence="12">Membrane fusion protein (Multidrug efflux system)</fullName>
    </recommendedName>
</protein>
<name>A0A8B2NID1_9HYPH</name>
<dbReference type="InterPro" id="IPR058634">
    <property type="entry name" value="AaeA-lik-b-barrel"/>
</dbReference>
<dbReference type="EMBL" id="QHHQ01000005">
    <property type="protein sequence ID" value="RAH99294.1"/>
    <property type="molecule type" value="Genomic_DNA"/>
</dbReference>
<proteinExistence type="predicted"/>
<feature type="compositionally biased region" description="Basic and acidic residues" evidence="6">
    <location>
        <begin position="50"/>
        <end position="63"/>
    </location>
</feature>
<feature type="coiled-coil region" evidence="5">
    <location>
        <begin position="250"/>
        <end position="312"/>
    </location>
</feature>
<evidence type="ECO:0000259" key="9">
    <source>
        <dbReference type="Pfam" id="PF25963"/>
    </source>
</evidence>
<sequence>MTDQITRFEERGAREDHARDRVDPPDPAPETTARAPDAPPADAPPPGAGEGRRREVPEPEHPEPAAPPADTPAAEAPPSHEGTGEPAAQPAADPRARTRRRRLLLFLGLSVVLLAAAFAAYYFLYAVHYASTDDAFIDGKIVRVSAETSGVLFDVSVTENQRVEPGTVLARIDPRQANAQRDVAAAQLSQSRAALKVADAQVGEAQATLDARRSAQNAAEVAAKNTSDTADRYESLAHRSGNLAISQQDIEDARSTADQAAADLAEAKGATAEAEAAVVGATAQQEQAAAEVKAAEAQLADAEVTVDFLSVQSRIAGHVAQVAVNDGSYVAPGNQLMAIVPDDLYVTANFKETQLEGIEPGAPVDIRIDAFPDVDFKGHVDSIQHGAGQAFAILPAQNATGNFVKVVQRVPVKIVIDSPSIADYPVGPGMSVVPTVHLGS</sequence>
<dbReference type="GO" id="GO:0016020">
    <property type="term" value="C:membrane"/>
    <property type="evidence" value="ECO:0007669"/>
    <property type="project" value="UniProtKB-SubCell"/>
</dbReference>
<comment type="caution">
    <text evidence="10">The sequence shown here is derived from an EMBL/GenBank/DDBJ whole genome shotgun (WGS) entry which is preliminary data.</text>
</comment>
<evidence type="ECO:0000256" key="1">
    <source>
        <dbReference type="ARBA" id="ARBA00004167"/>
    </source>
</evidence>